<evidence type="ECO:0000313" key="2">
    <source>
        <dbReference type="Proteomes" id="UP000230922"/>
    </source>
</evidence>
<dbReference type="SUPFAM" id="SSF143011">
    <property type="entry name" value="RelE-like"/>
    <property type="match status" value="1"/>
</dbReference>
<gene>
    <name evidence="1" type="ORF">COT92_01095</name>
</gene>
<evidence type="ECO:0000313" key="1">
    <source>
        <dbReference type="EMBL" id="PIR96428.1"/>
    </source>
</evidence>
<reference evidence="2" key="1">
    <citation type="submission" date="2017-09" db="EMBL/GenBank/DDBJ databases">
        <title>Depth-based differentiation of microbial function through sediment-hosted aquifers and enrichment of novel symbionts in the deep terrestrial subsurface.</title>
        <authorList>
            <person name="Probst A.J."/>
            <person name="Ladd B."/>
            <person name="Jarett J.K."/>
            <person name="Geller-Mcgrath D.E."/>
            <person name="Sieber C.M.K."/>
            <person name="Emerson J.B."/>
            <person name="Anantharaman K."/>
            <person name="Thomas B.C."/>
            <person name="Malmstrom R."/>
            <person name="Stieglmeier M."/>
            <person name="Klingl A."/>
            <person name="Woyke T."/>
            <person name="Ryan C.M."/>
            <person name="Banfield J.F."/>
        </authorList>
    </citation>
    <scope>NUCLEOTIDE SEQUENCE [LARGE SCALE GENOMIC DNA]</scope>
</reference>
<dbReference type="Gene3D" id="3.30.2310.20">
    <property type="entry name" value="RelE-like"/>
    <property type="match status" value="1"/>
</dbReference>
<dbReference type="AlphaFoldDB" id="A0A2H0VBD6"/>
<sequence length="81" mass="9673">MEIKLSDKAIKSFKDAPASVRRAFEKQLKFLVSNLLYPSLRAKKYDESQNLWQARVNNHWRFYFTITGNLYLIEDIIKHPK</sequence>
<dbReference type="Proteomes" id="UP000230922">
    <property type="component" value="Unassembled WGS sequence"/>
</dbReference>
<dbReference type="InterPro" id="IPR035093">
    <property type="entry name" value="RelE/ParE_toxin_dom_sf"/>
</dbReference>
<evidence type="ECO:0008006" key="3">
    <source>
        <dbReference type="Google" id="ProtNLM"/>
    </source>
</evidence>
<proteinExistence type="predicted"/>
<comment type="caution">
    <text evidence="1">The sequence shown here is derived from an EMBL/GenBank/DDBJ whole genome shotgun (WGS) entry which is preliminary data.</text>
</comment>
<dbReference type="EMBL" id="PFAK01000017">
    <property type="protein sequence ID" value="PIR96428.1"/>
    <property type="molecule type" value="Genomic_DNA"/>
</dbReference>
<accession>A0A2H0VBD6</accession>
<organism evidence="1 2">
    <name type="scientific">Candidatus Doudnabacteria bacterium CG10_big_fil_rev_8_21_14_0_10_42_18</name>
    <dbReference type="NCBI Taxonomy" id="1974552"/>
    <lineage>
        <taxon>Bacteria</taxon>
        <taxon>Candidatus Doudnaibacteriota</taxon>
    </lineage>
</organism>
<name>A0A2H0VBD6_9BACT</name>
<protein>
    <recommendedName>
        <fullName evidence="3">Cytotoxin</fullName>
    </recommendedName>
</protein>